<dbReference type="GO" id="GO:0008360">
    <property type="term" value="P:regulation of cell shape"/>
    <property type="evidence" value="ECO:0007669"/>
    <property type="project" value="UniProtKB-KW"/>
</dbReference>
<dbReference type="Gene3D" id="3.40.1190.10">
    <property type="entry name" value="Mur-like, catalytic domain"/>
    <property type="match status" value="1"/>
</dbReference>
<dbReference type="NCBIfam" id="NF001126">
    <property type="entry name" value="PRK00139.1-4"/>
    <property type="match status" value="1"/>
</dbReference>
<dbReference type="SUPFAM" id="SSF53244">
    <property type="entry name" value="MurD-like peptide ligases, peptide-binding domain"/>
    <property type="match status" value="1"/>
</dbReference>
<evidence type="ECO:0000313" key="26">
    <source>
        <dbReference type="Proteomes" id="UP000602050"/>
    </source>
</evidence>
<accession>A0A8J2ZRT7</accession>
<dbReference type="HAMAP" id="MF_00208">
    <property type="entry name" value="MurE"/>
    <property type="match status" value="1"/>
</dbReference>
<comment type="pathway">
    <text evidence="1 20 21">Cell wall biogenesis; peptidoglycan biosynthesis.</text>
</comment>
<dbReference type="EC" id="6.3.2.13" evidence="15 20"/>
<evidence type="ECO:0000256" key="16">
    <source>
        <dbReference type="ARBA" id="ARBA00072883"/>
    </source>
</evidence>
<feature type="short sequence motif" description="Meso-diaminopimelate recognition motif" evidence="20">
    <location>
        <begin position="408"/>
        <end position="411"/>
    </location>
</feature>
<evidence type="ECO:0000256" key="14">
    <source>
        <dbReference type="ARBA" id="ARBA00056782"/>
    </source>
</evidence>
<dbReference type="SUPFAM" id="SSF53623">
    <property type="entry name" value="MurD-like peptide ligases, catalytic domain"/>
    <property type="match status" value="1"/>
</dbReference>
<dbReference type="GO" id="GO:0000287">
    <property type="term" value="F:magnesium ion binding"/>
    <property type="evidence" value="ECO:0007669"/>
    <property type="project" value="UniProtKB-UniRule"/>
</dbReference>
<name>A0A8J2ZRT7_9BACI</name>
<keyword evidence="6 20" id="KW-0547">Nucleotide-binding</keyword>
<evidence type="ECO:0000313" key="25">
    <source>
        <dbReference type="EMBL" id="GGH73406.1"/>
    </source>
</evidence>
<feature type="binding site" evidence="20">
    <location>
        <begin position="151"/>
        <end position="152"/>
    </location>
    <ligand>
        <name>UDP-N-acetyl-alpha-D-muramoyl-L-alanyl-D-glutamate</name>
        <dbReference type="ChEBI" id="CHEBI:83900"/>
    </ligand>
</feature>
<dbReference type="GO" id="GO:0008765">
    <property type="term" value="F:UDP-N-acetylmuramoylalanyl-D-glutamate-2,6-diaminopimelate ligase activity"/>
    <property type="evidence" value="ECO:0007669"/>
    <property type="project" value="UniProtKB-UniRule"/>
</dbReference>
<dbReference type="NCBIfam" id="TIGR01085">
    <property type="entry name" value="murE"/>
    <property type="match status" value="1"/>
</dbReference>
<evidence type="ECO:0000256" key="1">
    <source>
        <dbReference type="ARBA" id="ARBA00004752"/>
    </source>
</evidence>
<keyword evidence="12 20" id="KW-0961">Cell wall biogenesis/degradation</keyword>
<feature type="binding site" evidence="20">
    <location>
        <position position="186"/>
    </location>
    <ligand>
        <name>UDP-N-acetyl-alpha-D-muramoyl-L-alanyl-D-glutamate</name>
        <dbReference type="ChEBI" id="CHEBI:83900"/>
    </ligand>
</feature>
<feature type="binding site" evidence="20">
    <location>
        <position position="384"/>
    </location>
    <ligand>
        <name>meso-2,6-diaminopimelate</name>
        <dbReference type="ChEBI" id="CHEBI:57791"/>
    </ligand>
</feature>
<dbReference type="InterPro" id="IPR000713">
    <property type="entry name" value="Mur_ligase_N"/>
</dbReference>
<dbReference type="FunFam" id="3.40.1390.10:FF:000005">
    <property type="entry name" value="UDP-N-acetylmuramoyl-L-alanyl-D-glutamate--2,6-diaminopimelate ligase"/>
    <property type="match status" value="1"/>
</dbReference>
<dbReference type="GO" id="GO:0005737">
    <property type="term" value="C:cytoplasm"/>
    <property type="evidence" value="ECO:0007669"/>
    <property type="project" value="UniProtKB-SubCell"/>
</dbReference>
<keyword evidence="3 20" id="KW-0963">Cytoplasm</keyword>
<evidence type="ECO:0000256" key="9">
    <source>
        <dbReference type="ARBA" id="ARBA00022960"/>
    </source>
</evidence>
<feature type="binding site" evidence="20">
    <location>
        <position position="31"/>
    </location>
    <ligand>
        <name>UDP-N-acetyl-alpha-D-muramoyl-L-alanyl-D-glutamate</name>
        <dbReference type="ChEBI" id="CHEBI:83900"/>
    </ligand>
</feature>
<keyword evidence="11 20" id="KW-0131">Cell cycle</keyword>
<evidence type="ECO:0000256" key="8">
    <source>
        <dbReference type="ARBA" id="ARBA00022842"/>
    </source>
</evidence>
<dbReference type="PANTHER" id="PTHR23135:SF4">
    <property type="entry name" value="UDP-N-ACETYLMURAMOYL-L-ALANYL-D-GLUTAMATE--2,6-DIAMINOPIMELATE LIGASE MURE HOMOLOG, CHLOROPLASTIC"/>
    <property type="match status" value="1"/>
</dbReference>
<keyword evidence="4 20" id="KW-0436">Ligase</keyword>
<evidence type="ECO:0000259" key="24">
    <source>
        <dbReference type="Pfam" id="PF08245"/>
    </source>
</evidence>
<feature type="binding site" evidence="20">
    <location>
        <position position="178"/>
    </location>
    <ligand>
        <name>UDP-N-acetyl-alpha-D-muramoyl-L-alanyl-D-glutamate</name>
        <dbReference type="ChEBI" id="CHEBI:83900"/>
    </ligand>
</feature>
<feature type="domain" description="Mur ligase C-terminal" evidence="23">
    <location>
        <begin position="335"/>
        <end position="461"/>
    </location>
</feature>
<organism evidence="25 26">
    <name type="scientific">Compostibacillus humi</name>
    <dbReference type="NCBI Taxonomy" id="1245525"/>
    <lineage>
        <taxon>Bacteria</taxon>
        <taxon>Bacillati</taxon>
        <taxon>Bacillota</taxon>
        <taxon>Bacilli</taxon>
        <taxon>Bacillales</taxon>
        <taxon>Bacillaceae</taxon>
        <taxon>Compostibacillus</taxon>
    </lineage>
</organism>
<evidence type="ECO:0000256" key="19">
    <source>
        <dbReference type="ARBA" id="ARBA00081560"/>
    </source>
</evidence>
<evidence type="ECO:0000256" key="11">
    <source>
        <dbReference type="ARBA" id="ARBA00023306"/>
    </source>
</evidence>
<dbReference type="FunFam" id="3.90.190.20:FF:000006">
    <property type="entry name" value="UDP-N-acetylmuramoyl-L-alanyl-D-glutamate--2,6-diaminopimelate ligase"/>
    <property type="match status" value="1"/>
</dbReference>
<keyword evidence="5 20" id="KW-0132">Cell division</keyword>
<evidence type="ECO:0000256" key="17">
    <source>
        <dbReference type="ARBA" id="ARBA00075482"/>
    </source>
</evidence>
<dbReference type="GO" id="GO:0005524">
    <property type="term" value="F:ATP binding"/>
    <property type="evidence" value="ECO:0007669"/>
    <property type="project" value="UniProtKB-UniRule"/>
</dbReference>
<dbReference type="RefSeq" id="WP_188391405.1">
    <property type="nucleotide sequence ID" value="NZ_BMEV01000015.1"/>
</dbReference>
<dbReference type="Pfam" id="PF02875">
    <property type="entry name" value="Mur_ligase_C"/>
    <property type="match status" value="1"/>
</dbReference>
<comment type="cofactor">
    <cofactor evidence="20">
        <name>Mg(2+)</name>
        <dbReference type="ChEBI" id="CHEBI:18420"/>
    </cofactor>
</comment>
<evidence type="ECO:0000256" key="3">
    <source>
        <dbReference type="ARBA" id="ARBA00022490"/>
    </source>
</evidence>
<dbReference type="InterPro" id="IPR035911">
    <property type="entry name" value="MurE/MurF_N"/>
</dbReference>
<evidence type="ECO:0000256" key="20">
    <source>
        <dbReference type="HAMAP-Rule" id="MF_00208"/>
    </source>
</evidence>
<reference evidence="25" key="1">
    <citation type="journal article" date="2014" name="Int. J. Syst. Evol. Microbiol.">
        <title>Complete genome sequence of Corynebacterium casei LMG S-19264T (=DSM 44701T), isolated from a smear-ripened cheese.</title>
        <authorList>
            <consortium name="US DOE Joint Genome Institute (JGI-PGF)"/>
            <person name="Walter F."/>
            <person name="Albersmeier A."/>
            <person name="Kalinowski J."/>
            <person name="Ruckert C."/>
        </authorList>
    </citation>
    <scope>NUCLEOTIDE SEQUENCE</scope>
    <source>
        <strain evidence="25">CGMCC 1.12360</strain>
    </source>
</reference>
<evidence type="ECO:0000256" key="13">
    <source>
        <dbReference type="ARBA" id="ARBA00050251"/>
    </source>
</evidence>
<comment type="catalytic activity">
    <reaction evidence="13 20">
        <text>UDP-N-acetyl-alpha-D-muramoyl-L-alanyl-D-glutamate + meso-2,6-diaminopimelate + ATP = UDP-N-acetyl-alpha-D-muramoyl-L-alanyl-gamma-D-glutamyl-meso-2,6-diaminopimelate + ADP + phosphate + H(+)</text>
        <dbReference type="Rhea" id="RHEA:23676"/>
        <dbReference type="ChEBI" id="CHEBI:15378"/>
        <dbReference type="ChEBI" id="CHEBI:30616"/>
        <dbReference type="ChEBI" id="CHEBI:43474"/>
        <dbReference type="ChEBI" id="CHEBI:57791"/>
        <dbReference type="ChEBI" id="CHEBI:83900"/>
        <dbReference type="ChEBI" id="CHEBI:83905"/>
        <dbReference type="ChEBI" id="CHEBI:456216"/>
        <dbReference type="EC" id="6.3.2.13"/>
    </reaction>
</comment>
<dbReference type="PANTHER" id="PTHR23135">
    <property type="entry name" value="MUR LIGASE FAMILY MEMBER"/>
    <property type="match status" value="1"/>
</dbReference>
<comment type="caution">
    <text evidence="25">The sequence shown here is derived from an EMBL/GenBank/DDBJ whole genome shotgun (WGS) entry which is preliminary data.</text>
</comment>
<evidence type="ECO:0000256" key="10">
    <source>
        <dbReference type="ARBA" id="ARBA00022984"/>
    </source>
</evidence>
<proteinExistence type="inferred from homology"/>
<dbReference type="Pfam" id="PF01225">
    <property type="entry name" value="Mur_ligase"/>
    <property type="match status" value="1"/>
</dbReference>
<evidence type="ECO:0000256" key="21">
    <source>
        <dbReference type="RuleBase" id="RU004135"/>
    </source>
</evidence>
<evidence type="ECO:0000256" key="12">
    <source>
        <dbReference type="ARBA" id="ARBA00023316"/>
    </source>
</evidence>
<dbReference type="InterPro" id="IPR036615">
    <property type="entry name" value="Mur_ligase_C_dom_sf"/>
</dbReference>
<feature type="binding site" evidence="20">
    <location>
        <begin position="408"/>
        <end position="411"/>
    </location>
    <ligand>
        <name>meso-2,6-diaminopimelate</name>
        <dbReference type="ChEBI" id="CHEBI:57791"/>
    </ligand>
</feature>
<dbReference type="GO" id="GO:0071555">
    <property type="term" value="P:cell wall organization"/>
    <property type="evidence" value="ECO:0007669"/>
    <property type="project" value="UniProtKB-KW"/>
</dbReference>
<comment type="subcellular location">
    <subcellularLocation>
        <location evidence="20 21">Cytoplasm</location>
    </subcellularLocation>
</comment>
<dbReference type="Gene3D" id="3.90.190.20">
    <property type="entry name" value="Mur ligase, C-terminal domain"/>
    <property type="match status" value="1"/>
</dbReference>
<dbReference type="NCBIfam" id="NF001124">
    <property type="entry name" value="PRK00139.1-2"/>
    <property type="match status" value="1"/>
</dbReference>
<dbReference type="GO" id="GO:0009252">
    <property type="term" value="P:peptidoglycan biosynthetic process"/>
    <property type="evidence" value="ECO:0007669"/>
    <property type="project" value="UniProtKB-UniRule"/>
</dbReference>
<protein>
    <recommendedName>
        <fullName evidence="16 20">UDP-N-acetylmuramoyl-L-alanyl-D-glutamate--2,6-diaminopimelate ligase</fullName>
        <ecNumber evidence="15 20">6.3.2.13</ecNumber>
    </recommendedName>
    <alternativeName>
        <fullName evidence="17 20">Meso-A2pm-adding enzyme</fullName>
    </alternativeName>
    <alternativeName>
        <fullName evidence="18 20">Meso-diaminopimelate-adding enzyme</fullName>
    </alternativeName>
    <alternativeName>
        <fullName evidence="19 20">UDP-MurNAc-L-Ala-D-Glu:meso-diaminopimelate ligase</fullName>
    </alternativeName>
    <alternativeName>
        <fullName evidence="20">UDP-MurNAc-tripeptide synthetase</fullName>
    </alternativeName>
    <alternativeName>
        <fullName evidence="20">UDP-N-acetylmuramyl-tripeptide synthetase</fullName>
    </alternativeName>
</protein>
<dbReference type="Pfam" id="PF08245">
    <property type="entry name" value="Mur_ligase_M"/>
    <property type="match status" value="1"/>
</dbReference>
<dbReference type="Proteomes" id="UP000602050">
    <property type="component" value="Unassembled WGS sequence"/>
</dbReference>
<evidence type="ECO:0000256" key="7">
    <source>
        <dbReference type="ARBA" id="ARBA00022840"/>
    </source>
</evidence>
<comment type="function">
    <text evidence="14 20">Catalyzes the addition of meso-diaminopimelic acid to the nucleotide precursor UDP-N-acetylmuramoyl-L-alanyl-D-glutamate (UMAG) in the biosynthesis of bacterial cell-wall peptidoglycan.</text>
</comment>
<comment type="PTM">
    <text evidence="20">Carboxylation is probably crucial for Mg(2+) binding and, consequently, for the gamma-phosphate positioning of ATP.</text>
</comment>
<dbReference type="EMBL" id="BMEV01000015">
    <property type="protein sequence ID" value="GGH73406.1"/>
    <property type="molecule type" value="Genomic_DNA"/>
</dbReference>
<dbReference type="InterPro" id="IPR004101">
    <property type="entry name" value="Mur_ligase_C"/>
</dbReference>
<comment type="similarity">
    <text evidence="2 20">Belongs to the MurCDEF family. MurE subfamily.</text>
</comment>
<keyword evidence="8 20" id="KW-0460">Magnesium</keyword>
<feature type="modified residue" description="N6-carboxylysine" evidence="20">
    <location>
        <position position="218"/>
    </location>
</feature>
<evidence type="ECO:0000256" key="18">
    <source>
        <dbReference type="ARBA" id="ARBA00076158"/>
    </source>
</evidence>
<feature type="domain" description="Mur ligase central" evidence="24">
    <location>
        <begin position="107"/>
        <end position="313"/>
    </location>
</feature>
<evidence type="ECO:0000256" key="6">
    <source>
        <dbReference type="ARBA" id="ARBA00022741"/>
    </source>
</evidence>
<feature type="domain" description="Mur ligase N-terminal catalytic" evidence="22">
    <location>
        <begin position="23"/>
        <end position="78"/>
    </location>
</feature>
<gene>
    <name evidence="20 25" type="primary">murE</name>
    <name evidence="25" type="ORF">GCM10010978_11260</name>
</gene>
<evidence type="ECO:0000256" key="2">
    <source>
        <dbReference type="ARBA" id="ARBA00005898"/>
    </source>
</evidence>
<feature type="binding site" evidence="20">
    <location>
        <position position="459"/>
    </location>
    <ligand>
        <name>meso-2,6-diaminopimelate</name>
        <dbReference type="ChEBI" id="CHEBI:57791"/>
    </ligand>
</feature>
<keyword evidence="10 20" id="KW-0573">Peptidoglycan synthesis</keyword>
<evidence type="ECO:0000256" key="15">
    <source>
        <dbReference type="ARBA" id="ARBA00066633"/>
    </source>
</evidence>
<sequence>MKLRELLANIPFYKSEGNVEHIEINGIETDSRKVRSGDLFICIPGFTVDGHDFAQEAVRKGAVAVIAEKPLSVEVPVVIVEDTSRVLPFLAVQFFQNPTKNLSLIGVTGTNGKTTITYVLEKIFRAYGQKTGVIGTIQVKVGEDIYPAVNTTPDALELQRLFHHMNREQVDTAIMEVSSHALDLGRVYGCDYDIAIFTNLSQDHLDYHKDMEDYLRAKSLLFSQLGNSYGEGKGKFAILNADDSSFLLLKKSTAQKVITYGCEKEAQFKADDIVLTAAGTEFTLQTPLGSTKIKSKLIGKFNVYNMLAAAAAAVSYGIPLDTVKKALAEMNGVNGRFEVVTTDEPYTVIVDYAHTPDSLENVLKTANEFAKGKTYVVVGCGGDRDRSKRPLMANIAVTHASHALFTSDNPRTEDPMAILNDMVEGLDASHSFEVIADRKEAIEKAIAYAKPDDIIIIAGKGHETYQIIGHKKHHFDDREVARQAIQAKGK</sequence>
<evidence type="ECO:0000259" key="23">
    <source>
        <dbReference type="Pfam" id="PF02875"/>
    </source>
</evidence>
<feature type="binding site" evidence="20">
    <location>
        <position position="463"/>
    </location>
    <ligand>
        <name>meso-2,6-diaminopimelate</name>
        <dbReference type="ChEBI" id="CHEBI:57791"/>
    </ligand>
</feature>
<feature type="binding site" evidence="20">
    <location>
        <position position="150"/>
    </location>
    <ligand>
        <name>UDP-N-acetyl-alpha-D-muramoyl-L-alanyl-D-glutamate</name>
        <dbReference type="ChEBI" id="CHEBI:83900"/>
    </ligand>
</feature>
<dbReference type="InterPro" id="IPR005761">
    <property type="entry name" value="UDP-N-AcMur-Glu-dNH2Pim_ligase"/>
</dbReference>
<reference evidence="25" key="2">
    <citation type="submission" date="2020-09" db="EMBL/GenBank/DDBJ databases">
        <authorList>
            <person name="Sun Q."/>
            <person name="Zhou Y."/>
        </authorList>
    </citation>
    <scope>NUCLEOTIDE SEQUENCE</scope>
    <source>
        <strain evidence="25">CGMCC 1.12360</strain>
    </source>
</reference>
<dbReference type="AlphaFoldDB" id="A0A8J2ZRT7"/>
<keyword evidence="26" id="KW-1185">Reference proteome</keyword>
<comment type="caution">
    <text evidence="20">Lacks conserved residue(s) required for the propagation of feature annotation.</text>
</comment>
<keyword evidence="9 20" id="KW-0133">Cell shape</keyword>
<feature type="binding site" evidence="20">
    <location>
        <begin position="109"/>
        <end position="115"/>
    </location>
    <ligand>
        <name>ATP</name>
        <dbReference type="ChEBI" id="CHEBI:30616"/>
    </ligand>
</feature>
<dbReference type="InterPro" id="IPR013221">
    <property type="entry name" value="Mur_ligase_cen"/>
</dbReference>
<dbReference type="UniPathway" id="UPA00219"/>
<dbReference type="Gene3D" id="3.40.1390.10">
    <property type="entry name" value="MurE/MurF, N-terminal domain"/>
    <property type="match status" value="1"/>
</dbReference>
<evidence type="ECO:0000256" key="4">
    <source>
        <dbReference type="ARBA" id="ARBA00022598"/>
    </source>
</evidence>
<evidence type="ECO:0000259" key="22">
    <source>
        <dbReference type="Pfam" id="PF01225"/>
    </source>
</evidence>
<keyword evidence="7 20" id="KW-0067">ATP-binding</keyword>
<evidence type="ECO:0000256" key="5">
    <source>
        <dbReference type="ARBA" id="ARBA00022618"/>
    </source>
</evidence>
<dbReference type="InterPro" id="IPR036565">
    <property type="entry name" value="Mur-like_cat_sf"/>
</dbReference>
<dbReference type="SUPFAM" id="SSF63418">
    <property type="entry name" value="MurE/MurF N-terminal domain"/>
    <property type="match status" value="1"/>
</dbReference>
<dbReference type="GO" id="GO:0051301">
    <property type="term" value="P:cell division"/>
    <property type="evidence" value="ECO:0007669"/>
    <property type="project" value="UniProtKB-KW"/>
</dbReference>